<accession>A0A165D8F5</accession>
<reference evidence="2 3" key="1">
    <citation type="journal article" date="2016" name="Mol. Biol. Evol.">
        <title>Comparative Genomics of Early-Diverging Mushroom-Forming Fungi Provides Insights into the Origins of Lignocellulose Decay Capabilities.</title>
        <authorList>
            <person name="Nagy L.G."/>
            <person name="Riley R."/>
            <person name="Tritt A."/>
            <person name="Adam C."/>
            <person name="Daum C."/>
            <person name="Floudas D."/>
            <person name="Sun H."/>
            <person name="Yadav J.S."/>
            <person name="Pangilinan J."/>
            <person name="Larsson K.H."/>
            <person name="Matsuura K."/>
            <person name="Barry K."/>
            <person name="Labutti K."/>
            <person name="Kuo R."/>
            <person name="Ohm R.A."/>
            <person name="Bhattacharya S.S."/>
            <person name="Shirouzu T."/>
            <person name="Yoshinaga Y."/>
            <person name="Martin F.M."/>
            <person name="Grigoriev I.V."/>
            <person name="Hibbett D.S."/>
        </authorList>
    </citation>
    <scope>NUCLEOTIDE SEQUENCE [LARGE SCALE GENOMIC DNA]</scope>
    <source>
        <strain evidence="2 3">HHB12733</strain>
    </source>
</reference>
<evidence type="ECO:0000313" key="3">
    <source>
        <dbReference type="Proteomes" id="UP000076842"/>
    </source>
</evidence>
<dbReference type="Proteomes" id="UP000076842">
    <property type="component" value="Unassembled WGS sequence"/>
</dbReference>
<sequence>MLSPFYRPASAHSRLGRTGQQRSVHSGRCSNVTIFRMASTIQSVELPRSLLVPGPANCRVGCPSRTAFAQRVNPSAPAALLGHGDGGSQDLLDAGSIHSLYGRCHYRVPHSRKWTVVRAHESVHAWIACERYLSSAESSGLPLGYKYTPSSAPSSVNPVRTCRPKLDSQTLPTTTTQCSLLSLPSPFCSPPGLRLPCPSAKLVPRPN</sequence>
<dbReference type="EMBL" id="KV424071">
    <property type="protein sequence ID" value="KZT52288.1"/>
    <property type="molecule type" value="Genomic_DNA"/>
</dbReference>
<feature type="region of interest" description="Disordered" evidence="1">
    <location>
        <begin position="1"/>
        <end position="24"/>
    </location>
</feature>
<organism evidence="2 3">
    <name type="scientific">Calocera cornea HHB12733</name>
    <dbReference type="NCBI Taxonomy" id="1353952"/>
    <lineage>
        <taxon>Eukaryota</taxon>
        <taxon>Fungi</taxon>
        <taxon>Dikarya</taxon>
        <taxon>Basidiomycota</taxon>
        <taxon>Agaricomycotina</taxon>
        <taxon>Dacrymycetes</taxon>
        <taxon>Dacrymycetales</taxon>
        <taxon>Dacrymycetaceae</taxon>
        <taxon>Calocera</taxon>
    </lineage>
</organism>
<evidence type="ECO:0000256" key="1">
    <source>
        <dbReference type="SAM" id="MobiDB-lite"/>
    </source>
</evidence>
<gene>
    <name evidence="2" type="ORF">CALCODRAFT_93445</name>
</gene>
<dbReference type="InParanoid" id="A0A165D8F5"/>
<dbReference type="AlphaFoldDB" id="A0A165D8F5"/>
<name>A0A165D8F5_9BASI</name>
<proteinExistence type="predicted"/>
<evidence type="ECO:0000313" key="2">
    <source>
        <dbReference type="EMBL" id="KZT52288.1"/>
    </source>
</evidence>
<protein>
    <submittedName>
        <fullName evidence="2">Uncharacterized protein</fullName>
    </submittedName>
</protein>
<keyword evidence="3" id="KW-1185">Reference proteome</keyword>